<feature type="transmembrane region" description="Helical" evidence="9">
    <location>
        <begin position="67"/>
        <end position="85"/>
    </location>
</feature>
<dbReference type="GO" id="GO:0051119">
    <property type="term" value="F:sugar transmembrane transporter activity"/>
    <property type="evidence" value="ECO:0007669"/>
    <property type="project" value="InterPro"/>
</dbReference>
<dbReference type="Gene3D" id="1.20.1280.290">
    <property type="match status" value="2"/>
</dbReference>
<evidence type="ECO:0000256" key="8">
    <source>
        <dbReference type="ARBA" id="ARBA00023136"/>
    </source>
</evidence>
<dbReference type="EMBL" id="MTKT01000773">
    <property type="protein sequence ID" value="OWM89005.1"/>
    <property type="molecule type" value="Genomic_DNA"/>
</dbReference>
<name>A0A218XV17_PUNGR</name>
<evidence type="ECO:0000256" key="9">
    <source>
        <dbReference type="RuleBase" id="RU910715"/>
    </source>
</evidence>
<comment type="caution">
    <text evidence="9">Lacks conserved residue(s) required for the propagation of feature annotation.</text>
</comment>
<feature type="region of interest" description="Disordered" evidence="10">
    <location>
        <begin position="247"/>
        <end position="271"/>
    </location>
</feature>
<keyword evidence="4 9" id="KW-0762">Sugar transport</keyword>
<evidence type="ECO:0000256" key="2">
    <source>
        <dbReference type="ARBA" id="ARBA00007809"/>
    </source>
</evidence>
<keyword evidence="7 9" id="KW-1133">Transmembrane helix</keyword>
<keyword evidence="3 9" id="KW-0813">Transport</keyword>
<dbReference type="FunFam" id="1.20.1280.290:FF:000002">
    <property type="entry name" value="Bidirectional sugar transporter SWEET"/>
    <property type="match status" value="1"/>
</dbReference>
<keyword evidence="5 9" id="KW-0812">Transmembrane</keyword>
<dbReference type="GO" id="GO:0012505">
    <property type="term" value="C:endomembrane system"/>
    <property type="evidence" value="ECO:0007669"/>
    <property type="project" value="UniProtKB-SubCell"/>
</dbReference>
<feature type="transmembrane region" description="Helical" evidence="9">
    <location>
        <begin position="160"/>
        <end position="181"/>
    </location>
</feature>
<evidence type="ECO:0000256" key="3">
    <source>
        <dbReference type="ARBA" id="ARBA00022448"/>
    </source>
</evidence>
<proteinExistence type="inferred from homology"/>
<dbReference type="GO" id="GO:0016020">
    <property type="term" value="C:membrane"/>
    <property type="evidence" value="ECO:0007669"/>
    <property type="project" value="InterPro"/>
</dbReference>
<dbReference type="Pfam" id="PF03083">
    <property type="entry name" value="MtN3_slv"/>
    <property type="match status" value="2"/>
</dbReference>
<accession>A0A218XV17</accession>
<dbReference type="InterPro" id="IPR047664">
    <property type="entry name" value="SWEET"/>
</dbReference>
<evidence type="ECO:0000313" key="11">
    <source>
        <dbReference type="EMBL" id="OWM89005.1"/>
    </source>
</evidence>
<dbReference type="GO" id="GO:0051260">
    <property type="term" value="P:protein homooligomerization"/>
    <property type="evidence" value="ECO:0007669"/>
    <property type="project" value="UniProtKB-ARBA"/>
</dbReference>
<dbReference type="FunFam" id="1.20.1280.290:FF:000001">
    <property type="entry name" value="Bidirectional sugar transporter SWEET"/>
    <property type="match status" value="1"/>
</dbReference>
<dbReference type="Proteomes" id="UP000197138">
    <property type="component" value="Unassembled WGS sequence"/>
</dbReference>
<comment type="function">
    <text evidence="9">Mediates both low-affinity uptake and efflux of sugar across the membrane.</text>
</comment>
<feature type="transmembrane region" description="Helical" evidence="9">
    <location>
        <begin position="127"/>
        <end position="148"/>
    </location>
</feature>
<feature type="transmembrane region" description="Helical" evidence="9">
    <location>
        <begin position="7"/>
        <end position="27"/>
    </location>
</feature>
<reference evidence="12" key="1">
    <citation type="journal article" date="2017" name="Plant J.">
        <title>The pomegranate (Punica granatum L.) genome and the genomics of punicalagin biosynthesis.</title>
        <authorList>
            <person name="Qin G."/>
            <person name="Xu C."/>
            <person name="Ming R."/>
            <person name="Tang H."/>
            <person name="Guyot R."/>
            <person name="Kramer E.M."/>
            <person name="Hu Y."/>
            <person name="Yi X."/>
            <person name="Qi Y."/>
            <person name="Xu X."/>
            <person name="Gao Z."/>
            <person name="Pan H."/>
            <person name="Jian J."/>
            <person name="Tian Y."/>
            <person name="Yue Z."/>
            <person name="Xu Y."/>
        </authorList>
    </citation>
    <scope>NUCLEOTIDE SEQUENCE [LARGE SCALE GENOMIC DNA]</scope>
    <source>
        <strain evidence="12">cv. Dabenzi</strain>
    </source>
</reference>
<dbReference type="InterPro" id="IPR004316">
    <property type="entry name" value="SWEET_rpt"/>
</dbReference>
<evidence type="ECO:0000256" key="7">
    <source>
        <dbReference type="ARBA" id="ARBA00022989"/>
    </source>
</evidence>
<evidence type="ECO:0000256" key="1">
    <source>
        <dbReference type="ARBA" id="ARBA00004127"/>
    </source>
</evidence>
<evidence type="ECO:0000256" key="4">
    <source>
        <dbReference type="ARBA" id="ARBA00022597"/>
    </source>
</evidence>
<evidence type="ECO:0000256" key="5">
    <source>
        <dbReference type="ARBA" id="ARBA00022692"/>
    </source>
</evidence>
<organism evidence="11 12">
    <name type="scientific">Punica granatum</name>
    <name type="common">Pomegranate</name>
    <dbReference type="NCBI Taxonomy" id="22663"/>
    <lineage>
        <taxon>Eukaryota</taxon>
        <taxon>Viridiplantae</taxon>
        <taxon>Streptophyta</taxon>
        <taxon>Embryophyta</taxon>
        <taxon>Tracheophyta</taxon>
        <taxon>Spermatophyta</taxon>
        <taxon>Magnoliopsida</taxon>
        <taxon>eudicotyledons</taxon>
        <taxon>Gunneridae</taxon>
        <taxon>Pentapetalae</taxon>
        <taxon>rosids</taxon>
        <taxon>malvids</taxon>
        <taxon>Myrtales</taxon>
        <taxon>Lythraceae</taxon>
        <taxon>Punica</taxon>
    </lineage>
</organism>
<feature type="transmembrane region" description="Helical" evidence="9">
    <location>
        <begin position="33"/>
        <end position="55"/>
    </location>
</feature>
<evidence type="ECO:0000313" key="12">
    <source>
        <dbReference type="Proteomes" id="UP000197138"/>
    </source>
</evidence>
<sequence length="271" mass="30239">MVTLRLLMGVFGVTSILIMIFLGHIYLRSTEPYVYVLVLGSIVSLIFSVFSYLCVKRIIKSKSVEQFSCMPYAMTVLNCLLYTWYGLPFVTQNNLLISTVNGTGAMLEFIYVLVFIIYAPKKEKARILGVLVFVLSVITSVALVSMFGVPVKCRKLLCGLVAAIFCIVMYASPLSVMRLVIKTKSVEYMPFCLSLFVFLSGTSWFIYGLLGADPFVFVPNGLGSVLGMMQLVLYAIYREKDMKSKKTVEDAGSSMDIDPENPNQKKQQDST</sequence>
<comment type="caution">
    <text evidence="11">The sequence shown here is derived from an EMBL/GenBank/DDBJ whole genome shotgun (WGS) entry which is preliminary data.</text>
</comment>
<feature type="transmembrane region" description="Helical" evidence="9">
    <location>
        <begin position="188"/>
        <end position="210"/>
    </location>
</feature>
<evidence type="ECO:0000256" key="6">
    <source>
        <dbReference type="ARBA" id="ARBA00022737"/>
    </source>
</evidence>
<comment type="subcellular location">
    <subcellularLocation>
        <location evidence="1">Endomembrane system</location>
        <topology evidence="1">Multi-pass membrane protein</topology>
    </subcellularLocation>
</comment>
<keyword evidence="6" id="KW-0677">Repeat</keyword>
<protein>
    <recommendedName>
        <fullName evidence="9">Bidirectional sugar transporter SWEET</fullName>
    </recommendedName>
</protein>
<gene>
    <name evidence="11" type="ORF">CDL15_Pgr024023</name>
</gene>
<feature type="transmembrane region" description="Helical" evidence="9">
    <location>
        <begin position="216"/>
        <end position="237"/>
    </location>
</feature>
<dbReference type="AlphaFoldDB" id="A0A218XV17"/>
<dbReference type="PANTHER" id="PTHR10791">
    <property type="entry name" value="RAG1-ACTIVATING PROTEIN 1"/>
    <property type="match status" value="1"/>
</dbReference>
<comment type="similarity">
    <text evidence="2 9">Belongs to the SWEET sugar transporter family.</text>
</comment>
<dbReference type="PANTHER" id="PTHR10791:SF44">
    <property type="entry name" value="BIDIRECTIONAL SUGAR TRANSPORTER SWEET1"/>
    <property type="match status" value="1"/>
</dbReference>
<keyword evidence="8 9" id="KW-0472">Membrane</keyword>
<evidence type="ECO:0000256" key="10">
    <source>
        <dbReference type="SAM" id="MobiDB-lite"/>
    </source>
</evidence>
<feature type="transmembrane region" description="Helical" evidence="9">
    <location>
        <begin position="97"/>
        <end position="120"/>
    </location>
</feature>